<protein>
    <recommendedName>
        <fullName evidence="4">Dolichyl-phosphate-mannose-protein mannosyltransferase</fullName>
    </recommendedName>
</protein>
<evidence type="ECO:0008006" key="4">
    <source>
        <dbReference type="Google" id="ProtNLM"/>
    </source>
</evidence>
<organism evidence="2 3">
    <name type="scientific">Nitrospirillum amazonense</name>
    <dbReference type="NCBI Taxonomy" id="28077"/>
    <lineage>
        <taxon>Bacteria</taxon>
        <taxon>Pseudomonadati</taxon>
        <taxon>Pseudomonadota</taxon>
        <taxon>Alphaproteobacteria</taxon>
        <taxon>Rhodospirillales</taxon>
        <taxon>Azospirillaceae</taxon>
        <taxon>Nitrospirillum</taxon>
    </lineage>
</organism>
<feature type="transmembrane region" description="Helical" evidence="1">
    <location>
        <begin position="83"/>
        <end position="101"/>
    </location>
</feature>
<comment type="caution">
    <text evidence="2">The sequence shown here is derived from an EMBL/GenBank/DDBJ whole genome shotgun (WGS) entry which is preliminary data.</text>
</comment>
<proteinExistence type="predicted"/>
<accession>A0A560I5Q8</accession>
<feature type="transmembrane region" description="Helical" evidence="1">
    <location>
        <begin position="23"/>
        <end position="43"/>
    </location>
</feature>
<feature type="transmembrane region" description="Helical" evidence="1">
    <location>
        <begin position="229"/>
        <end position="248"/>
    </location>
</feature>
<evidence type="ECO:0000256" key="1">
    <source>
        <dbReference type="SAM" id="Phobius"/>
    </source>
</evidence>
<feature type="transmembrane region" description="Helical" evidence="1">
    <location>
        <begin position="142"/>
        <end position="162"/>
    </location>
</feature>
<evidence type="ECO:0000313" key="2">
    <source>
        <dbReference type="EMBL" id="TWB54262.1"/>
    </source>
</evidence>
<dbReference type="AlphaFoldDB" id="A0A560I5Q8"/>
<evidence type="ECO:0000313" key="3">
    <source>
        <dbReference type="Proteomes" id="UP000318050"/>
    </source>
</evidence>
<sequence length="595" mass="64781">MSAAEQSLGDNAKSIKAIPGSEVLLALSINVTIVLSLILYSGWPFTYPLDDTYIQMATARTFRESGTWGITSLDPAAASSSPFYVLILAALHLLFGGVQAFEWMPLLINGLAMAGCLLVWDRILTDVAAATPAGTLSPGRRFAMLMVLAAATPLFVLTLIGMEHTIQCLVDILLVYYGGKAVATQDKASWQDALLLFIAAYIVVGTRYESVLVVAPLAGAALVNGKFRYTGALVLGTLLPIVSFGLVWRGDGGWLVPNSILMKLILHDQHGEHVIQHLQGSLSLAGVMAVNVALSGLRLRPRWRALNLSGPWGVARLRSTLELVTRDWVAVFAATALAAGAVQLLTGAAGWLYRYEAAVLCLNAVSIMIQLILDHRPKVQTLVLAGLLAILAYRTIDASYLVAAAPADRRWEHVEPARFVSRFYPNQAIVVNDIGAMAWYAPSTRVLDLAGLANNDIARLRLSPTGLEWPAVADWARQGGAPLAILQICWNPIAEVIPDTWRLVALWTGPDNVLFGDRAIGVFATSQGAVATLKRSLTQYPRPDSVRLMYFDDLPEQAQARFMQALRVRHCQVVPSLNEEIQQWRARQGRPRQQP</sequence>
<name>A0A560I5Q8_9PROT</name>
<reference evidence="2 3" key="1">
    <citation type="submission" date="2019-06" db="EMBL/GenBank/DDBJ databases">
        <title>Genomic Encyclopedia of Type Strains, Phase IV (KMG-V): Genome sequencing to study the core and pangenomes of soil and plant-associated prokaryotes.</title>
        <authorList>
            <person name="Whitman W."/>
        </authorList>
    </citation>
    <scope>NUCLEOTIDE SEQUENCE [LARGE SCALE GENOMIC DNA]</scope>
    <source>
        <strain evidence="2 3">BR 11140</strain>
    </source>
</reference>
<dbReference type="Proteomes" id="UP000318050">
    <property type="component" value="Unassembled WGS sequence"/>
</dbReference>
<keyword evidence="1" id="KW-0472">Membrane</keyword>
<gene>
    <name evidence="2" type="ORF">FBZ92_11529</name>
</gene>
<dbReference type="EMBL" id="VITT01000015">
    <property type="protein sequence ID" value="TWB54262.1"/>
    <property type="molecule type" value="Genomic_DNA"/>
</dbReference>
<feature type="transmembrane region" description="Helical" evidence="1">
    <location>
        <begin position="328"/>
        <end position="346"/>
    </location>
</feature>
<keyword evidence="1" id="KW-1133">Transmembrane helix</keyword>
<feature type="transmembrane region" description="Helical" evidence="1">
    <location>
        <begin position="194"/>
        <end position="217"/>
    </location>
</feature>
<keyword evidence="1" id="KW-0812">Transmembrane</keyword>